<organism evidence="1 2">
    <name type="scientific">Caldimonas mangrovi</name>
    <dbReference type="NCBI Taxonomy" id="2944811"/>
    <lineage>
        <taxon>Bacteria</taxon>
        <taxon>Pseudomonadati</taxon>
        <taxon>Pseudomonadota</taxon>
        <taxon>Betaproteobacteria</taxon>
        <taxon>Burkholderiales</taxon>
        <taxon>Sphaerotilaceae</taxon>
        <taxon>Caldimonas</taxon>
    </lineage>
</organism>
<protein>
    <submittedName>
        <fullName evidence="1">Glycine-rich domain-containing protein-like</fullName>
    </submittedName>
</protein>
<comment type="caution">
    <text evidence="1">The sequence shown here is derived from an EMBL/GenBank/DDBJ whole genome shotgun (WGS) entry which is preliminary data.</text>
</comment>
<accession>A0ABT0YRE1</accession>
<dbReference type="RefSeq" id="WP_251779778.1">
    <property type="nucleotide sequence ID" value="NZ_JAMKFE010000011.1"/>
</dbReference>
<evidence type="ECO:0000313" key="1">
    <source>
        <dbReference type="EMBL" id="MCM5681291.1"/>
    </source>
</evidence>
<dbReference type="InterPro" id="IPR009836">
    <property type="entry name" value="GRDP-like"/>
</dbReference>
<proteinExistence type="predicted"/>
<gene>
    <name evidence="1" type="ORF">M8A51_17330</name>
</gene>
<keyword evidence="2" id="KW-1185">Reference proteome</keyword>
<dbReference type="Pfam" id="PF07173">
    <property type="entry name" value="GRDP-like"/>
    <property type="match status" value="1"/>
</dbReference>
<dbReference type="EMBL" id="JAMKFE010000011">
    <property type="protein sequence ID" value="MCM5681291.1"/>
    <property type="molecule type" value="Genomic_DNA"/>
</dbReference>
<sequence>MQQHTLDHILAGIEGLDLEPIKFKLTCEKDEYRWSREHAERIEVGYKRFLALMAKYPERAIAPTRDIDTFWHAHILDTRKYAADCQRVFGEFVHHYPYVGLQDDEADQQAHADAGAAMDELYLAEFGEELPDDAAFCVREPQQRQVSAAFCVGQPQSVPSGAAFCVRKPEQAKKSAAFCVRKPEQESAAFCVREPEQESAAFCVREPVRAEKSAAFCVRKPDQAVKKTAFCVRKPVQTQKSAAFCVRRPEQAEKSTAFCVRGPQQMKKTVAFCVREPRPQTSVAFCVRQPLAA</sequence>
<evidence type="ECO:0000313" key="2">
    <source>
        <dbReference type="Proteomes" id="UP001165541"/>
    </source>
</evidence>
<name>A0ABT0YRE1_9BURK</name>
<reference evidence="1" key="1">
    <citation type="submission" date="2022-05" db="EMBL/GenBank/DDBJ databases">
        <title>Schlegelella sp. nov., isolated from mangrove soil.</title>
        <authorList>
            <person name="Liu Y."/>
            <person name="Ge X."/>
            <person name="Liu W."/>
        </authorList>
    </citation>
    <scope>NUCLEOTIDE SEQUENCE</scope>
    <source>
        <strain evidence="1">S2-27</strain>
    </source>
</reference>
<dbReference type="Proteomes" id="UP001165541">
    <property type="component" value="Unassembled WGS sequence"/>
</dbReference>